<dbReference type="InterPro" id="IPR001296">
    <property type="entry name" value="Glyco_trans_1"/>
</dbReference>
<dbReference type="SUPFAM" id="SSF53756">
    <property type="entry name" value="UDP-Glycosyltransferase/glycogen phosphorylase"/>
    <property type="match status" value="1"/>
</dbReference>
<feature type="domain" description="Glycosyl transferase family 1" evidence="1">
    <location>
        <begin position="195"/>
        <end position="359"/>
    </location>
</feature>
<comment type="caution">
    <text evidence="3">The sequence shown here is derived from an EMBL/GenBank/DDBJ whole genome shotgun (WGS) entry which is preliminary data.</text>
</comment>
<feature type="domain" description="Glycosyltransferase subfamily 4-like N-terminal" evidence="2">
    <location>
        <begin position="29"/>
        <end position="163"/>
    </location>
</feature>
<name>A0A0G1XEA0_9BACT</name>
<sequence>MLLLRLGESLCVGNMNIAIVTPVYPPYRGGIGTVAAQERRLLRRSADDVVVFTPDYHHGEKYEQGIERLRPLFAWGNAAILPSLFFRLRHVDVVHLHFPFYASDFITALACAVWRRPLVVTFHMRPRSTGVLGALFTMFRYTVEPLVMRVARTVIVSSHDYADAERIVHRNRVEMPFGVDVRRFSPGDGSVFCAKYGLRRDVPTVLFVGGMDAAHVFKGVDVLLRACEKLSSPWQLLLVGDGALRGVYEALAERLGIRDRVIFAGSVPFDELPEAYRAADVHVLPSVHGSEAFGLVTLEAMATGIPSIVSNLPGVRTLVDEGISGNVVPVGSDEALAEKLDRYLRDPLLRKRYGLAARARALAKFDEEKLATSFRALLHLYNDMRS</sequence>
<dbReference type="InterPro" id="IPR028098">
    <property type="entry name" value="Glyco_trans_4-like_N"/>
</dbReference>
<dbReference type="PANTHER" id="PTHR45947:SF3">
    <property type="entry name" value="SULFOQUINOVOSYL TRANSFERASE SQD2"/>
    <property type="match status" value="1"/>
</dbReference>
<gene>
    <name evidence="3" type="ORF">UY72_C0052G0004</name>
</gene>
<protein>
    <submittedName>
        <fullName evidence="3">Glycosyl transferase group 1</fullName>
    </submittedName>
</protein>
<accession>A0A0G1XEA0</accession>
<dbReference type="Proteomes" id="UP000034846">
    <property type="component" value="Unassembled WGS sequence"/>
</dbReference>
<dbReference type="PANTHER" id="PTHR45947">
    <property type="entry name" value="SULFOQUINOVOSYL TRANSFERASE SQD2"/>
    <property type="match status" value="1"/>
</dbReference>
<proteinExistence type="predicted"/>
<dbReference type="Pfam" id="PF13439">
    <property type="entry name" value="Glyco_transf_4"/>
    <property type="match status" value="1"/>
</dbReference>
<dbReference type="Gene3D" id="3.40.50.2000">
    <property type="entry name" value="Glycogen Phosphorylase B"/>
    <property type="match status" value="2"/>
</dbReference>
<evidence type="ECO:0000313" key="3">
    <source>
        <dbReference type="EMBL" id="KKW29276.1"/>
    </source>
</evidence>
<dbReference type="GO" id="GO:0016757">
    <property type="term" value="F:glycosyltransferase activity"/>
    <property type="evidence" value="ECO:0007669"/>
    <property type="project" value="InterPro"/>
</dbReference>
<keyword evidence="3" id="KW-0808">Transferase</keyword>
<dbReference type="CDD" id="cd03801">
    <property type="entry name" value="GT4_PimA-like"/>
    <property type="match status" value="1"/>
</dbReference>
<organism evidence="3 4">
    <name type="scientific">Candidatus Uhrbacteria bacterium GW2011_GWD2_52_7</name>
    <dbReference type="NCBI Taxonomy" id="1618989"/>
    <lineage>
        <taxon>Bacteria</taxon>
        <taxon>Candidatus Uhriibacteriota</taxon>
    </lineage>
</organism>
<evidence type="ECO:0000259" key="2">
    <source>
        <dbReference type="Pfam" id="PF13439"/>
    </source>
</evidence>
<evidence type="ECO:0000259" key="1">
    <source>
        <dbReference type="Pfam" id="PF00534"/>
    </source>
</evidence>
<dbReference type="Pfam" id="PF00534">
    <property type="entry name" value="Glycos_transf_1"/>
    <property type="match status" value="1"/>
</dbReference>
<dbReference type="EMBL" id="LCRD01000052">
    <property type="protein sequence ID" value="KKW29276.1"/>
    <property type="molecule type" value="Genomic_DNA"/>
</dbReference>
<evidence type="ECO:0000313" key="4">
    <source>
        <dbReference type="Proteomes" id="UP000034846"/>
    </source>
</evidence>
<dbReference type="InterPro" id="IPR050194">
    <property type="entry name" value="Glycosyltransferase_grp1"/>
</dbReference>
<dbReference type="AlphaFoldDB" id="A0A0G1XEA0"/>
<reference evidence="3 4" key="1">
    <citation type="journal article" date="2015" name="Nature">
        <title>rRNA introns, odd ribosomes, and small enigmatic genomes across a large radiation of phyla.</title>
        <authorList>
            <person name="Brown C.T."/>
            <person name="Hug L.A."/>
            <person name="Thomas B.C."/>
            <person name="Sharon I."/>
            <person name="Castelle C.J."/>
            <person name="Singh A."/>
            <person name="Wilkins M.J."/>
            <person name="Williams K.H."/>
            <person name="Banfield J.F."/>
        </authorList>
    </citation>
    <scope>NUCLEOTIDE SEQUENCE [LARGE SCALE GENOMIC DNA]</scope>
</reference>